<feature type="compositionally biased region" description="Polar residues" evidence="1">
    <location>
        <begin position="34"/>
        <end position="54"/>
    </location>
</feature>
<dbReference type="GO" id="GO:0042147">
    <property type="term" value="P:retrograde transport, endosome to Golgi"/>
    <property type="evidence" value="ECO:0007669"/>
    <property type="project" value="TreeGrafter"/>
</dbReference>
<dbReference type="Pfam" id="PF25468">
    <property type="entry name" value="HEAT_HEATR5A"/>
    <property type="match status" value="1"/>
</dbReference>
<name>A0A183AJY9_9TREM</name>
<organism evidence="4">
    <name type="scientific">Echinostoma caproni</name>
    <dbReference type="NCBI Taxonomy" id="27848"/>
    <lineage>
        <taxon>Eukaryota</taxon>
        <taxon>Metazoa</taxon>
        <taxon>Spiralia</taxon>
        <taxon>Lophotrochozoa</taxon>
        <taxon>Platyhelminthes</taxon>
        <taxon>Trematoda</taxon>
        <taxon>Digenea</taxon>
        <taxon>Plagiorchiida</taxon>
        <taxon>Echinostomata</taxon>
        <taxon>Echinostomatoidea</taxon>
        <taxon>Echinostomatidae</taxon>
        <taxon>Echinostoma</taxon>
    </lineage>
</organism>
<dbReference type="GO" id="GO:0005829">
    <property type="term" value="C:cytosol"/>
    <property type="evidence" value="ECO:0007669"/>
    <property type="project" value="GOC"/>
</dbReference>
<reference evidence="2 3" key="2">
    <citation type="submission" date="2018-11" db="EMBL/GenBank/DDBJ databases">
        <authorList>
            <consortium name="Pathogen Informatics"/>
        </authorList>
    </citation>
    <scope>NUCLEOTIDE SEQUENCE [LARGE SCALE GENOMIC DNA]</scope>
    <source>
        <strain evidence="2 3">Egypt</strain>
    </source>
</reference>
<evidence type="ECO:0000313" key="3">
    <source>
        <dbReference type="Proteomes" id="UP000272942"/>
    </source>
</evidence>
<feature type="compositionally biased region" description="Polar residues" evidence="1">
    <location>
        <begin position="837"/>
        <end position="850"/>
    </location>
</feature>
<dbReference type="EMBL" id="UZAN01044376">
    <property type="protein sequence ID" value="VDP80654.1"/>
    <property type="molecule type" value="Genomic_DNA"/>
</dbReference>
<feature type="compositionally biased region" description="Polar residues" evidence="1">
    <location>
        <begin position="911"/>
        <end position="953"/>
    </location>
</feature>
<dbReference type="WBParaSite" id="ECPE_0000729001-mRNA-1">
    <property type="protein sequence ID" value="ECPE_0000729001-mRNA-1"/>
    <property type="gene ID" value="ECPE_0000729001"/>
</dbReference>
<feature type="region of interest" description="Disordered" evidence="1">
    <location>
        <begin position="905"/>
        <end position="957"/>
    </location>
</feature>
<dbReference type="InterPro" id="IPR046837">
    <property type="entry name" value="Laa1/Sip1/HEATR5-like_HEAT"/>
</dbReference>
<protein>
    <submittedName>
        <fullName evidence="4">Rap-GAP domain-containing protein</fullName>
    </submittedName>
</protein>
<evidence type="ECO:0000256" key="1">
    <source>
        <dbReference type="SAM" id="MobiDB-lite"/>
    </source>
</evidence>
<dbReference type="PANTHER" id="PTHR21663">
    <property type="entry name" value="HYPOTHETICAL HEAT DOMAIN-CONTAINING"/>
    <property type="match status" value="1"/>
</dbReference>
<dbReference type="GO" id="GO:0005794">
    <property type="term" value="C:Golgi apparatus"/>
    <property type="evidence" value="ECO:0007669"/>
    <property type="project" value="TreeGrafter"/>
</dbReference>
<feature type="region of interest" description="Disordered" evidence="1">
    <location>
        <begin position="20"/>
        <end position="68"/>
    </location>
</feature>
<dbReference type="Proteomes" id="UP000272942">
    <property type="component" value="Unassembled WGS sequence"/>
</dbReference>
<dbReference type="GO" id="GO:0030139">
    <property type="term" value="C:endocytic vesicle"/>
    <property type="evidence" value="ECO:0007669"/>
    <property type="project" value="TreeGrafter"/>
</dbReference>
<feature type="region of interest" description="Disordered" evidence="1">
    <location>
        <begin position="356"/>
        <end position="375"/>
    </location>
</feature>
<evidence type="ECO:0000313" key="4">
    <source>
        <dbReference type="WBParaSite" id="ECPE_0000729001-mRNA-1"/>
    </source>
</evidence>
<keyword evidence="3" id="KW-1185">Reference proteome</keyword>
<dbReference type="AlphaFoldDB" id="A0A183AJY9"/>
<evidence type="ECO:0000313" key="2">
    <source>
        <dbReference type="EMBL" id="VDP80654.1"/>
    </source>
</evidence>
<sequence>AKTVDKTACNTVIKLSGRENGIALDTRSDPADNRASSSNVGSGNTFDSPNTDPTLHNRAVDETDDADDEEVDADINLGAKTAESSGDAQTGLKMSSRWSTRVFAVSCVRILISACARAAHMAATSPNSTLISLAPTANTDSVSPVDDVANSDDAALTPSTPRGLSDPNSVAHFDLALARCLRQSTNPPGSSDWLVLHLADLIRMAFMSATSDCEPLRMAGLRLMRDVIQHFASVPDPDCVATQPSPELTSVACQVCSMWIGSGVARDPNDLQRVHELLRRAFDKMQAAHLRLPIDPVPRSSPVNYRGSQSIATDQLYCEDAVTMEQLAVLRSWADVYIVTMRYGYLSGKNKIDSEQEQSEGIGILEQGRSDGEEEDECDAKEAVEDEVGEELFYDARQRFNDDCLVTMTFRDGTECPTMTDRPSRRHYRRAYHMLSNIVRPVLPSLAQAWIAVLQDYALLTLPEELANQRPANGGTFFGSDANIDRLCLEALSGASEKQSVHVINTCLRAMWCLLSRPVPRSLLMRVVPEMPVELLSVLYRLLLTRDTIQTHLLCLQNVSQVLIAAEERLVKQREVWLSKDSPGEQPRALLTPDAHNTVHKSSGINMVSSVMLQTTSLVDAEMYELAEGGSLASFPATQDMNGTQPDQATKDVIPCIGLQPGRSVVFACLEIVMCVLARYRPALLAQLRAKECAPNGTSACDMRNTIPETRCSDSSDAPFVLAAAIRCCTFVPDLCAPSLLLSTLDLISGSRTADSSTPSKTARVVGKDNLLPVFLDLVVQLAQICLINPGRANFSTAVAQTTASGHVHRPDPTDLPELQRFMSVSTSNGGKDDSEISSTTACSSTNQTGAQHRRRAHERQQHRLIRWTWQQSELADALSSLIHKLAQHHYPALALSTSVTHNGELDETSGKTSFGQVQPDSSSNGSTVNAKSSSDSADVNTKPNNSFASSVHNPPADKRAQAATQWYELVSMALLKILRHEHARSNGTTSSSCCFASVALVSRIVADCPARVLHYEPLRTELCSRLHQLWSRAGRHGGTTPPSDAVLHEAAWIGLSDRYVCMVAISALISHRDPVVSAFFVRTLTPQIFRWLHDLSYMGSECQSTKDKSNQTHSAPISRDDLTNTLHLAMEVLESVIDLSDAVNRPNLLVILVPLWCSLLCPSPPAATLVHQWTRASHCLPRSAELACGVHLIALQHLVALAPRFPTEFRSVFGALGAELRTRLERAIRQSHGTYNGPNKLVPTAVSSTDSAVRPVIQLKTDFSGFDK</sequence>
<dbReference type="Pfam" id="PF20210">
    <property type="entry name" value="Laa1_Sip1_HTR5"/>
    <property type="match status" value="1"/>
</dbReference>
<dbReference type="OrthoDB" id="6272661at2759"/>
<accession>A0A183AJY9</accession>
<dbReference type="GO" id="GO:0016020">
    <property type="term" value="C:membrane"/>
    <property type="evidence" value="ECO:0007669"/>
    <property type="project" value="TreeGrafter"/>
</dbReference>
<feature type="region of interest" description="Disordered" evidence="1">
    <location>
        <begin position="826"/>
        <end position="860"/>
    </location>
</feature>
<dbReference type="GO" id="GO:0008104">
    <property type="term" value="P:intracellular protein localization"/>
    <property type="evidence" value="ECO:0007669"/>
    <property type="project" value="TreeGrafter"/>
</dbReference>
<dbReference type="PANTHER" id="PTHR21663:SF0">
    <property type="entry name" value="HEAT REPEAT-CONTAINING PROTEIN 5B"/>
    <property type="match status" value="1"/>
</dbReference>
<gene>
    <name evidence="2" type="ORF">ECPE_LOCUS7274</name>
</gene>
<dbReference type="GO" id="GO:0006897">
    <property type="term" value="P:endocytosis"/>
    <property type="evidence" value="ECO:0007669"/>
    <property type="project" value="TreeGrafter"/>
</dbReference>
<reference evidence="4" key="1">
    <citation type="submission" date="2016-06" db="UniProtKB">
        <authorList>
            <consortium name="WormBaseParasite"/>
        </authorList>
    </citation>
    <scope>IDENTIFICATION</scope>
</reference>
<proteinExistence type="predicted"/>
<dbReference type="InterPro" id="IPR040108">
    <property type="entry name" value="Laa1/Sip1/HEATR5"/>
</dbReference>